<accession>A0AAE0IV70</accession>
<evidence type="ECO:0000256" key="2">
    <source>
        <dbReference type="SAM" id="SignalP"/>
    </source>
</evidence>
<feature type="signal peptide" evidence="2">
    <location>
        <begin position="1"/>
        <end position="23"/>
    </location>
</feature>
<comment type="caution">
    <text evidence="3">The sequence shown here is derived from an EMBL/GenBank/DDBJ whole genome shotgun (WGS) entry which is preliminary data.</text>
</comment>
<evidence type="ECO:0000256" key="1">
    <source>
        <dbReference type="SAM" id="MobiDB-lite"/>
    </source>
</evidence>
<reference evidence="3" key="1">
    <citation type="journal article" date="2023" name="Mol. Phylogenet. Evol.">
        <title>Genome-scale phylogeny and comparative genomics of the fungal order Sordariales.</title>
        <authorList>
            <person name="Hensen N."/>
            <person name="Bonometti L."/>
            <person name="Westerberg I."/>
            <person name="Brannstrom I.O."/>
            <person name="Guillou S."/>
            <person name="Cros-Aarteil S."/>
            <person name="Calhoun S."/>
            <person name="Haridas S."/>
            <person name="Kuo A."/>
            <person name="Mondo S."/>
            <person name="Pangilinan J."/>
            <person name="Riley R."/>
            <person name="LaButti K."/>
            <person name="Andreopoulos B."/>
            <person name="Lipzen A."/>
            <person name="Chen C."/>
            <person name="Yan M."/>
            <person name="Daum C."/>
            <person name="Ng V."/>
            <person name="Clum A."/>
            <person name="Steindorff A."/>
            <person name="Ohm R.A."/>
            <person name="Martin F."/>
            <person name="Silar P."/>
            <person name="Natvig D.O."/>
            <person name="Lalanne C."/>
            <person name="Gautier V."/>
            <person name="Ament-Velasquez S.L."/>
            <person name="Kruys A."/>
            <person name="Hutchinson M.I."/>
            <person name="Powell A.J."/>
            <person name="Barry K."/>
            <person name="Miller A.N."/>
            <person name="Grigoriev I.V."/>
            <person name="Debuchy R."/>
            <person name="Gladieux P."/>
            <person name="Hiltunen Thoren M."/>
            <person name="Johannesson H."/>
        </authorList>
    </citation>
    <scope>NUCLEOTIDE SEQUENCE</scope>
    <source>
        <strain evidence="3">SMH4131-1</strain>
    </source>
</reference>
<feature type="region of interest" description="Disordered" evidence="1">
    <location>
        <begin position="56"/>
        <end position="113"/>
    </location>
</feature>
<reference evidence="3" key="2">
    <citation type="submission" date="2023-06" db="EMBL/GenBank/DDBJ databases">
        <authorList>
            <consortium name="Lawrence Berkeley National Laboratory"/>
            <person name="Haridas S."/>
            <person name="Hensen N."/>
            <person name="Bonometti L."/>
            <person name="Westerberg I."/>
            <person name="Brannstrom I.O."/>
            <person name="Guillou S."/>
            <person name="Cros-Aarteil S."/>
            <person name="Calhoun S."/>
            <person name="Kuo A."/>
            <person name="Mondo S."/>
            <person name="Pangilinan J."/>
            <person name="Riley R."/>
            <person name="Labutti K."/>
            <person name="Andreopoulos B."/>
            <person name="Lipzen A."/>
            <person name="Chen C."/>
            <person name="Yanf M."/>
            <person name="Daum C."/>
            <person name="Ng V."/>
            <person name="Clum A."/>
            <person name="Steindorff A."/>
            <person name="Ohm R."/>
            <person name="Martin F."/>
            <person name="Silar P."/>
            <person name="Natvig D."/>
            <person name="Lalanne C."/>
            <person name="Gautier V."/>
            <person name="Ament-Velasquez S.L."/>
            <person name="Kruys A."/>
            <person name="Hutchinson M.I."/>
            <person name="Powell A.J."/>
            <person name="Barry K."/>
            <person name="Miller A.N."/>
            <person name="Grigoriev I.V."/>
            <person name="Debuchy R."/>
            <person name="Gladieux P."/>
            <person name="Thoren M.H."/>
            <person name="Johannesson H."/>
        </authorList>
    </citation>
    <scope>NUCLEOTIDE SEQUENCE</scope>
    <source>
        <strain evidence="3">SMH4131-1</strain>
    </source>
</reference>
<sequence>MRLAPIIARAITVLAVGALHAAAIPTPRDTGSSPKGLRSLIQLHQDVDMWPHHRWHANVIEEDPSSSGDDEPGVDPNNAGKEEKDDLPPRIRVDKVDTRTRIRNVPDRQSDSEARGDWTWTWTWTIPLHERRWMRRSIMAS</sequence>
<feature type="compositionally biased region" description="Acidic residues" evidence="1">
    <location>
        <begin position="60"/>
        <end position="73"/>
    </location>
</feature>
<evidence type="ECO:0000313" key="4">
    <source>
        <dbReference type="Proteomes" id="UP001286456"/>
    </source>
</evidence>
<dbReference type="Proteomes" id="UP001286456">
    <property type="component" value="Unassembled WGS sequence"/>
</dbReference>
<name>A0AAE0IV70_9PEZI</name>
<protein>
    <submittedName>
        <fullName evidence="3">Uncharacterized protein</fullName>
    </submittedName>
</protein>
<gene>
    <name evidence="3" type="ORF">B0T19DRAFT_397503</name>
</gene>
<feature type="chain" id="PRO_5042290418" evidence="2">
    <location>
        <begin position="24"/>
        <end position="141"/>
    </location>
</feature>
<keyword evidence="2" id="KW-0732">Signal</keyword>
<proteinExistence type="predicted"/>
<evidence type="ECO:0000313" key="3">
    <source>
        <dbReference type="EMBL" id="KAK3331665.1"/>
    </source>
</evidence>
<feature type="compositionally biased region" description="Basic and acidic residues" evidence="1">
    <location>
        <begin position="80"/>
        <end position="113"/>
    </location>
</feature>
<dbReference type="AlphaFoldDB" id="A0AAE0IV70"/>
<dbReference type="EMBL" id="JAUEPO010000002">
    <property type="protein sequence ID" value="KAK3331665.1"/>
    <property type="molecule type" value="Genomic_DNA"/>
</dbReference>
<organism evidence="3 4">
    <name type="scientific">Cercophora scortea</name>
    <dbReference type="NCBI Taxonomy" id="314031"/>
    <lineage>
        <taxon>Eukaryota</taxon>
        <taxon>Fungi</taxon>
        <taxon>Dikarya</taxon>
        <taxon>Ascomycota</taxon>
        <taxon>Pezizomycotina</taxon>
        <taxon>Sordariomycetes</taxon>
        <taxon>Sordariomycetidae</taxon>
        <taxon>Sordariales</taxon>
        <taxon>Lasiosphaeriaceae</taxon>
        <taxon>Cercophora</taxon>
    </lineage>
</organism>
<keyword evidence="4" id="KW-1185">Reference proteome</keyword>